<dbReference type="AlphaFoldDB" id="A0A1S3VB91"/>
<dbReference type="PANTHER" id="PTHR48475">
    <property type="entry name" value="RIBONUCLEASE H"/>
    <property type="match status" value="1"/>
</dbReference>
<dbReference type="GO" id="GO:0004523">
    <property type="term" value="F:RNA-DNA hybrid ribonuclease activity"/>
    <property type="evidence" value="ECO:0007669"/>
    <property type="project" value="InterPro"/>
</dbReference>
<evidence type="ECO:0000259" key="2">
    <source>
        <dbReference type="PROSITE" id="PS50994"/>
    </source>
</evidence>
<dbReference type="InterPro" id="IPR002156">
    <property type="entry name" value="RNaseH_domain"/>
</dbReference>
<dbReference type="GO" id="GO:0015074">
    <property type="term" value="P:DNA integration"/>
    <property type="evidence" value="ECO:0007669"/>
    <property type="project" value="InterPro"/>
</dbReference>
<proteinExistence type="predicted"/>
<dbReference type="CDD" id="cd09279">
    <property type="entry name" value="RNase_HI_like"/>
    <property type="match status" value="1"/>
</dbReference>
<dbReference type="PROSITE" id="PS50879">
    <property type="entry name" value="RNASE_H_1"/>
    <property type="match status" value="1"/>
</dbReference>
<evidence type="ECO:0000259" key="1">
    <source>
        <dbReference type="PROSITE" id="PS50879"/>
    </source>
</evidence>
<dbReference type="Pfam" id="PF13456">
    <property type="entry name" value="RVT_3"/>
    <property type="match status" value="1"/>
</dbReference>
<dbReference type="SUPFAM" id="SSF53098">
    <property type="entry name" value="Ribonuclease H-like"/>
    <property type="match status" value="2"/>
</dbReference>
<feature type="domain" description="RNase H type-1" evidence="1">
    <location>
        <begin position="39"/>
        <end position="168"/>
    </location>
</feature>
<feature type="domain" description="Integrase catalytic" evidence="2">
    <location>
        <begin position="273"/>
        <end position="431"/>
    </location>
</feature>
<dbReference type="InterPro" id="IPR036397">
    <property type="entry name" value="RNaseH_sf"/>
</dbReference>
<dbReference type="OrthoDB" id="101614at2759"/>
<dbReference type="Proteomes" id="UP000087766">
    <property type="component" value="Chromosome 9"/>
</dbReference>
<dbReference type="PROSITE" id="PS50994">
    <property type="entry name" value="INTEGRASE"/>
    <property type="match status" value="1"/>
</dbReference>
<dbReference type="PANTHER" id="PTHR48475:SF2">
    <property type="entry name" value="RIBONUCLEASE H"/>
    <property type="match status" value="1"/>
</dbReference>
<accession>A0A1S3VB91</accession>
<organism evidence="3 4">
    <name type="scientific">Vigna radiata var. radiata</name>
    <name type="common">Mung bean</name>
    <name type="synonym">Phaseolus aureus</name>
    <dbReference type="NCBI Taxonomy" id="3916"/>
    <lineage>
        <taxon>Eukaryota</taxon>
        <taxon>Viridiplantae</taxon>
        <taxon>Streptophyta</taxon>
        <taxon>Embryophyta</taxon>
        <taxon>Tracheophyta</taxon>
        <taxon>Spermatophyta</taxon>
        <taxon>Magnoliopsida</taxon>
        <taxon>eudicotyledons</taxon>
        <taxon>Gunneridae</taxon>
        <taxon>Pentapetalae</taxon>
        <taxon>rosids</taxon>
        <taxon>fabids</taxon>
        <taxon>Fabales</taxon>
        <taxon>Fabaceae</taxon>
        <taxon>Papilionoideae</taxon>
        <taxon>50 kb inversion clade</taxon>
        <taxon>NPAAA clade</taxon>
        <taxon>indigoferoid/millettioid clade</taxon>
        <taxon>Phaseoleae</taxon>
        <taxon>Vigna</taxon>
    </lineage>
</organism>
<gene>
    <name evidence="4" type="primary">LOC106773443</name>
</gene>
<dbReference type="Gene3D" id="3.30.420.10">
    <property type="entry name" value="Ribonuclease H-like superfamily/Ribonuclease H"/>
    <property type="match status" value="2"/>
</dbReference>
<dbReference type="InterPro" id="IPR012337">
    <property type="entry name" value="RNaseH-like_sf"/>
</dbReference>
<reference evidence="3" key="1">
    <citation type="journal article" date="2014" name="Nat. Commun.">
        <title>Genome sequence of mungbean and insights into evolution within Vigna species.</title>
        <authorList>
            <person name="Kang Y.J."/>
            <person name="Kim S.K."/>
            <person name="Kim M.Y."/>
            <person name="Lestari P."/>
            <person name="Kim K.H."/>
            <person name="Ha B.K."/>
            <person name="Jun T.H."/>
            <person name="Hwang W.J."/>
            <person name="Lee T."/>
            <person name="Lee J."/>
            <person name="Shim S."/>
            <person name="Yoon M.Y."/>
            <person name="Jang Y.E."/>
            <person name="Han K.S."/>
            <person name="Taeprayoon P."/>
            <person name="Yoon N."/>
            <person name="Somta P."/>
            <person name="Tanya P."/>
            <person name="Kim K.S."/>
            <person name="Gwag J.G."/>
            <person name="Moon J.K."/>
            <person name="Lee Y.H."/>
            <person name="Park B.S."/>
            <person name="Bombarely A."/>
            <person name="Doyle J.J."/>
            <person name="Jackson S.A."/>
            <person name="Schafleitner R."/>
            <person name="Srinives P."/>
            <person name="Varshney R.K."/>
            <person name="Lee S.H."/>
        </authorList>
    </citation>
    <scope>NUCLEOTIDE SEQUENCE [LARGE SCALE GENOMIC DNA]</scope>
    <source>
        <strain evidence="3">cv. VC1973A</strain>
    </source>
</reference>
<dbReference type="RefSeq" id="XP_014515623.1">
    <property type="nucleotide sequence ID" value="XM_014660137.1"/>
</dbReference>
<protein>
    <submittedName>
        <fullName evidence="4">Uncharacterized protein LOC106773443</fullName>
    </submittedName>
</protein>
<evidence type="ECO:0000313" key="3">
    <source>
        <dbReference type="Proteomes" id="UP000087766"/>
    </source>
</evidence>
<dbReference type="Pfam" id="PF00665">
    <property type="entry name" value="rve"/>
    <property type="match status" value="1"/>
</dbReference>
<keyword evidence="3" id="KW-1185">Reference proteome</keyword>
<dbReference type="GeneID" id="106773443"/>
<sequence>MIGWSVELSEFGLMFKPRGSIKGQHLADFVSELSSEGPIEPRWKLYVDGSSGRQGGGARIVLEGPNGIKIEQSLIFQFKVSNNQAEYEALVAGMELAKDLGAELLECKTDSQLLAGQMNENFQVKDDQLLLYFRKAKHLADGFKFFEIRHIPREENARADKLSKLTAGKEKGHLASMIRQVMVRPTIECFQINGLADREDWRREIASLIKKQEEGQSLRPEEAKQIARYVLIGEELYRRGYVTPMLKCLSKDEVEYKHGNVIHAPATELHSMVSPWPFAQWGMDIVGPFPVGWTQMKFLLVAVDYFTKWVEAEPLARITASQVQKFVCKIICRFGLPKFIITDNGRQFIDRKLVTFYKELGITLITSSVEHPQTNGQVEAMNKIIVQELKKKLREAKGSWVDELQQVLWGYRCTPHSTTGESPFNLTYGTDAMLPVEVGETTLRR</sequence>
<name>A0A1S3VB91_VIGRR</name>
<evidence type="ECO:0000313" key="4">
    <source>
        <dbReference type="RefSeq" id="XP_014515623.1"/>
    </source>
</evidence>
<dbReference type="GO" id="GO:0003676">
    <property type="term" value="F:nucleic acid binding"/>
    <property type="evidence" value="ECO:0007669"/>
    <property type="project" value="InterPro"/>
</dbReference>
<dbReference type="KEGG" id="vra:106773443"/>
<dbReference type="InterPro" id="IPR001584">
    <property type="entry name" value="Integrase_cat-core"/>
</dbReference>
<reference evidence="4" key="2">
    <citation type="submission" date="2025-08" db="UniProtKB">
        <authorList>
            <consortium name="RefSeq"/>
        </authorList>
    </citation>
    <scope>IDENTIFICATION</scope>
    <source>
        <tissue evidence="4">Leaf</tissue>
    </source>
</reference>